<protein>
    <submittedName>
        <fullName evidence="1">Uncharacterized protein</fullName>
    </submittedName>
</protein>
<dbReference type="AlphaFoldDB" id="A0A3M7T684"/>
<feature type="non-terminal residue" evidence="1">
    <location>
        <position position="1"/>
    </location>
</feature>
<name>A0A3M7T684_BRAPC</name>
<reference evidence="1 2" key="1">
    <citation type="journal article" date="2018" name="Sci. Rep.">
        <title>Genomic signatures of local adaptation to the degree of environmental predictability in rotifers.</title>
        <authorList>
            <person name="Franch-Gras L."/>
            <person name="Hahn C."/>
            <person name="Garcia-Roger E.M."/>
            <person name="Carmona M.J."/>
            <person name="Serra M."/>
            <person name="Gomez A."/>
        </authorList>
    </citation>
    <scope>NUCLEOTIDE SEQUENCE [LARGE SCALE GENOMIC DNA]</scope>
    <source>
        <strain evidence="1">HYR1</strain>
    </source>
</reference>
<comment type="caution">
    <text evidence="1">The sequence shown here is derived from an EMBL/GenBank/DDBJ whole genome shotgun (WGS) entry which is preliminary data.</text>
</comment>
<evidence type="ECO:0000313" key="1">
    <source>
        <dbReference type="EMBL" id="RNA43574.1"/>
    </source>
</evidence>
<proteinExistence type="predicted"/>
<gene>
    <name evidence="1" type="ORF">BpHYR1_019797</name>
</gene>
<organism evidence="1 2">
    <name type="scientific">Brachionus plicatilis</name>
    <name type="common">Marine rotifer</name>
    <name type="synonym">Brachionus muelleri</name>
    <dbReference type="NCBI Taxonomy" id="10195"/>
    <lineage>
        <taxon>Eukaryota</taxon>
        <taxon>Metazoa</taxon>
        <taxon>Spiralia</taxon>
        <taxon>Gnathifera</taxon>
        <taxon>Rotifera</taxon>
        <taxon>Eurotatoria</taxon>
        <taxon>Monogononta</taxon>
        <taxon>Pseudotrocha</taxon>
        <taxon>Ploima</taxon>
        <taxon>Brachionidae</taxon>
        <taxon>Brachionus</taxon>
    </lineage>
</organism>
<dbReference type="EMBL" id="REGN01000211">
    <property type="protein sequence ID" value="RNA43574.1"/>
    <property type="molecule type" value="Genomic_DNA"/>
</dbReference>
<keyword evidence="2" id="KW-1185">Reference proteome</keyword>
<dbReference type="Proteomes" id="UP000276133">
    <property type="component" value="Unassembled WGS sequence"/>
</dbReference>
<sequence>RSISLSQFLIRDNTVSIGVQRVEIGSQVSIAHRPLGASIDIIGNRLGLIGRNQIGRIGRCDQTKGTCR</sequence>
<accession>A0A3M7T684</accession>
<evidence type="ECO:0000313" key="2">
    <source>
        <dbReference type="Proteomes" id="UP000276133"/>
    </source>
</evidence>